<keyword evidence="8" id="KW-1185">Reference proteome</keyword>
<evidence type="ECO:0000256" key="2">
    <source>
        <dbReference type="ARBA" id="ARBA00022617"/>
    </source>
</evidence>
<evidence type="ECO:0000256" key="3">
    <source>
        <dbReference type="ARBA" id="ARBA00022723"/>
    </source>
</evidence>
<comment type="caution">
    <text evidence="7">The sequence shown here is derived from an EMBL/GenBank/DDBJ whole genome shotgun (WGS) entry which is preliminary data.</text>
</comment>
<dbReference type="InterPro" id="IPR036396">
    <property type="entry name" value="Cyt_P450_sf"/>
</dbReference>
<gene>
    <name evidence="7" type="ORF">ACRB68_12400</name>
</gene>
<sequence length="435" mass="48255">MRAAQERRRDTVALNSAPPSGKAGIDLVSMAFWDRPPEQRLADFARLRELGEPVYFAEPRVPFVRSGTGFYALVRHADVVAASRNAKVFSSEPAATSPEPPPWLAKVFGTPMVNMDDPRHARLRRIVFRAFTPKMLAKIEGDIQATATRIVDDVLAEGPRDFVAQVAARLPIHVICAMMGIPERARPYVLSRIDAMTEYSGVRGSLASPRTLRLLYGNLKAIVDLHRLVARLGEARRRDPSDDLVSALVNANPDGERLSVKELGSFFDLLLVAGNETTRNALAHGLKLFTDHPDQRDLLLGDYDARIGGAIEEIVRYVSPIIQFRRTLTEDHELGGHRFRAGDKVVLFYPAANRDPEVFADPDVFDITRSPNPHVGFGGPGPHLCLGANLARMELKIMFRELYTRLPGLRADGEPEYLLSGFDNGITRLPFTYTG</sequence>
<evidence type="ECO:0000256" key="6">
    <source>
        <dbReference type="ARBA" id="ARBA00023033"/>
    </source>
</evidence>
<keyword evidence="6" id="KW-0503">Monooxygenase</keyword>
<dbReference type="AlphaFoldDB" id="A0A7K0BPS6"/>
<evidence type="ECO:0000313" key="7">
    <source>
        <dbReference type="EMBL" id="MQY03199.1"/>
    </source>
</evidence>
<organism evidence="7 8">
    <name type="scientific">Actinomadura macrotermitis</name>
    <dbReference type="NCBI Taxonomy" id="2585200"/>
    <lineage>
        <taxon>Bacteria</taxon>
        <taxon>Bacillati</taxon>
        <taxon>Actinomycetota</taxon>
        <taxon>Actinomycetes</taxon>
        <taxon>Streptosporangiales</taxon>
        <taxon>Thermomonosporaceae</taxon>
        <taxon>Actinomadura</taxon>
    </lineage>
</organism>
<dbReference type="InterPro" id="IPR002397">
    <property type="entry name" value="Cyt_P450_B"/>
</dbReference>
<dbReference type="CDD" id="cd11033">
    <property type="entry name" value="CYP142-like"/>
    <property type="match status" value="1"/>
</dbReference>
<accession>A0A7K0BPS6</accession>
<dbReference type="FunFam" id="1.10.630.10:FF:000018">
    <property type="entry name" value="Cytochrome P450 monooxygenase"/>
    <property type="match status" value="1"/>
</dbReference>
<dbReference type="Gene3D" id="1.10.630.10">
    <property type="entry name" value="Cytochrome P450"/>
    <property type="match status" value="1"/>
</dbReference>
<dbReference type="Proteomes" id="UP000487268">
    <property type="component" value="Unassembled WGS sequence"/>
</dbReference>
<evidence type="ECO:0000313" key="8">
    <source>
        <dbReference type="Proteomes" id="UP000487268"/>
    </source>
</evidence>
<name>A0A7K0BPS6_9ACTN</name>
<dbReference type="GO" id="GO:0008395">
    <property type="term" value="F:steroid hydroxylase activity"/>
    <property type="evidence" value="ECO:0007669"/>
    <property type="project" value="TreeGrafter"/>
</dbReference>
<evidence type="ECO:0000256" key="1">
    <source>
        <dbReference type="ARBA" id="ARBA00010617"/>
    </source>
</evidence>
<dbReference type="GO" id="GO:0005506">
    <property type="term" value="F:iron ion binding"/>
    <property type="evidence" value="ECO:0007669"/>
    <property type="project" value="InterPro"/>
</dbReference>
<proteinExistence type="inferred from homology"/>
<dbReference type="SUPFAM" id="SSF48264">
    <property type="entry name" value="Cytochrome P450"/>
    <property type="match status" value="1"/>
</dbReference>
<dbReference type="GO" id="GO:0020037">
    <property type="term" value="F:heme binding"/>
    <property type="evidence" value="ECO:0007669"/>
    <property type="project" value="InterPro"/>
</dbReference>
<dbReference type="EC" id="1.14.15.14" evidence="7"/>
<dbReference type="InterPro" id="IPR001128">
    <property type="entry name" value="Cyt_P450"/>
</dbReference>
<evidence type="ECO:0000256" key="4">
    <source>
        <dbReference type="ARBA" id="ARBA00023002"/>
    </source>
</evidence>
<dbReference type="PANTHER" id="PTHR46696">
    <property type="entry name" value="P450, PUTATIVE (EUROFUNG)-RELATED"/>
    <property type="match status" value="1"/>
</dbReference>
<dbReference type="EMBL" id="WEGH01000001">
    <property type="protein sequence ID" value="MQY03199.1"/>
    <property type="molecule type" value="Genomic_DNA"/>
</dbReference>
<keyword evidence="3" id="KW-0479">Metal-binding</keyword>
<dbReference type="PRINTS" id="PR00359">
    <property type="entry name" value="BP450"/>
</dbReference>
<keyword evidence="2" id="KW-0349">Heme</keyword>
<evidence type="ECO:0000256" key="5">
    <source>
        <dbReference type="ARBA" id="ARBA00023004"/>
    </source>
</evidence>
<dbReference type="GO" id="GO:0036199">
    <property type="term" value="F:cholest-4-en-3-one 26-monooxygenase activity"/>
    <property type="evidence" value="ECO:0007669"/>
    <property type="project" value="TreeGrafter"/>
</dbReference>
<protein>
    <submittedName>
        <fullName evidence="7">Methyl-branched lipid omega-hydroxylase</fullName>
        <ecNumber evidence="7">1.14.15.14</ecNumber>
    </submittedName>
</protein>
<reference evidence="7 8" key="1">
    <citation type="submission" date="2019-10" db="EMBL/GenBank/DDBJ databases">
        <title>Actinomadura rubteroloni sp. nov. and Actinomadura macrotermitis sp. nov., isolated from the gut of fungus growing-termite Macrotermes natalensis.</title>
        <authorList>
            <person name="Benndorf R."/>
            <person name="Martin K."/>
            <person name="Kuefner M."/>
            <person name="De Beer W."/>
            <person name="Kaster A.-K."/>
            <person name="Vollmers J."/>
            <person name="Poulsen M."/>
            <person name="Beemelmanns C."/>
        </authorList>
    </citation>
    <scope>NUCLEOTIDE SEQUENCE [LARGE SCALE GENOMIC DNA]</scope>
    <source>
        <strain evidence="7 8">RB68</strain>
    </source>
</reference>
<comment type="similarity">
    <text evidence="1">Belongs to the cytochrome P450 family.</text>
</comment>
<dbReference type="PANTHER" id="PTHR46696:SF4">
    <property type="entry name" value="BIOTIN BIOSYNTHESIS CYTOCHROME P450"/>
    <property type="match status" value="1"/>
</dbReference>
<keyword evidence="5" id="KW-0408">Iron</keyword>
<dbReference type="OrthoDB" id="3203662at2"/>
<keyword evidence="4 7" id="KW-0560">Oxidoreductase</keyword>
<dbReference type="GO" id="GO:0006707">
    <property type="term" value="P:cholesterol catabolic process"/>
    <property type="evidence" value="ECO:0007669"/>
    <property type="project" value="TreeGrafter"/>
</dbReference>
<dbReference type="Pfam" id="PF00067">
    <property type="entry name" value="p450"/>
    <property type="match status" value="1"/>
</dbReference>